<dbReference type="EMBL" id="JAUEPS010000034">
    <property type="protein sequence ID" value="KAK0451269.1"/>
    <property type="molecule type" value="Genomic_DNA"/>
</dbReference>
<dbReference type="AlphaFoldDB" id="A0AA39K172"/>
<dbReference type="GO" id="GO:0000917">
    <property type="term" value="P:division septum assembly"/>
    <property type="evidence" value="ECO:0007669"/>
    <property type="project" value="TreeGrafter"/>
</dbReference>
<dbReference type="GO" id="GO:0000935">
    <property type="term" value="C:division septum"/>
    <property type="evidence" value="ECO:0007669"/>
    <property type="project" value="TreeGrafter"/>
</dbReference>
<evidence type="ECO:0000313" key="1">
    <source>
        <dbReference type="EMBL" id="KAK0451269.1"/>
    </source>
</evidence>
<dbReference type="InterPro" id="IPR053060">
    <property type="entry name" value="Cytokinesis_Signaling_Reg"/>
</dbReference>
<keyword evidence="2" id="KW-1185">Reference proteome</keyword>
<comment type="caution">
    <text evidence="1">The sequence shown here is derived from an EMBL/GenBank/DDBJ whole genome shotgun (WGS) entry which is preliminary data.</text>
</comment>
<sequence>MSQVKLILRQPPYIEFVHGYPSIPSGGIDRPLAAVKGMESDLRESKQSGSAWSCAKSSGIPMTGENTFFDYVGPSLVNVWTTPEEWEVLKSSDFPFNIRIPEAIPPTLTLEGHVGIKYELIASLCTKGERGFLHKIKSNVVLTQNEIVIDKHDLHSMWPVYCQTDVQRVELDGCLFDRRASSNLLWPR</sequence>
<dbReference type="PANTHER" id="PTHR36419">
    <property type="entry name" value="ARRESTIN FAMILY PROTEIN 1"/>
    <property type="match status" value="1"/>
</dbReference>
<dbReference type="GeneID" id="85361448"/>
<proteinExistence type="predicted"/>
<dbReference type="PANTHER" id="PTHR36419:SF1">
    <property type="entry name" value="RHO1 GEF LOCALIZING PROTEIN 1"/>
    <property type="match status" value="1"/>
</dbReference>
<protein>
    <submittedName>
        <fullName evidence="1">Uncharacterized protein</fullName>
    </submittedName>
</protein>
<dbReference type="RefSeq" id="XP_060327606.1">
    <property type="nucleotide sequence ID" value="XM_060477900.1"/>
</dbReference>
<name>A0AA39K172_ARMTA</name>
<dbReference type="Proteomes" id="UP001175211">
    <property type="component" value="Unassembled WGS sequence"/>
</dbReference>
<reference evidence="1" key="1">
    <citation type="submission" date="2023-06" db="EMBL/GenBank/DDBJ databases">
        <authorList>
            <consortium name="Lawrence Berkeley National Laboratory"/>
            <person name="Ahrendt S."/>
            <person name="Sahu N."/>
            <person name="Indic B."/>
            <person name="Wong-Bajracharya J."/>
            <person name="Merenyi Z."/>
            <person name="Ke H.-M."/>
            <person name="Monk M."/>
            <person name="Kocsube S."/>
            <person name="Drula E."/>
            <person name="Lipzen A."/>
            <person name="Balint B."/>
            <person name="Henrissat B."/>
            <person name="Andreopoulos B."/>
            <person name="Martin F.M."/>
            <person name="Harder C.B."/>
            <person name="Rigling D."/>
            <person name="Ford K.L."/>
            <person name="Foster G.D."/>
            <person name="Pangilinan J."/>
            <person name="Papanicolaou A."/>
            <person name="Barry K."/>
            <person name="LaButti K."/>
            <person name="Viragh M."/>
            <person name="Koriabine M."/>
            <person name="Yan M."/>
            <person name="Riley R."/>
            <person name="Champramary S."/>
            <person name="Plett K.L."/>
            <person name="Tsai I.J."/>
            <person name="Slot J."/>
            <person name="Sipos G."/>
            <person name="Plett J."/>
            <person name="Nagy L.G."/>
            <person name="Grigoriev I.V."/>
        </authorList>
    </citation>
    <scope>NUCLEOTIDE SEQUENCE</scope>
    <source>
        <strain evidence="1">CCBAS 213</strain>
    </source>
</reference>
<organism evidence="1 2">
    <name type="scientific">Armillaria tabescens</name>
    <name type="common">Ringless honey mushroom</name>
    <name type="synonym">Agaricus tabescens</name>
    <dbReference type="NCBI Taxonomy" id="1929756"/>
    <lineage>
        <taxon>Eukaryota</taxon>
        <taxon>Fungi</taxon>
        <taxon>Dikarya</taxon>
        <taxon>Basidiomycota</taxon>
        <taxon>Agaricomycotina</taxon>
        <taxon>Agaricomycetes</taxon>
        <taxon>Agaricomycetidae</taxon>
        <taxon>Agaricales</taxon>
        <taxon>Marasmiineae</taxon>
        <taxon>Physalacriaceae</taxon>
        <taxon>Desarmillaria</taxon>
    </lineage>
</organism>
<accession>A0AA39K172</accession>
<evidence type="ECO:0000313" key="2">
    <source>
        <dbReference type="Proteomes" id="UP001175211"/>
    </source>
</evidence>
<gene>
    <name evidence="1" type="ORF">EV420DRAFT_1646359</name>
</gene>